<protein>
    <recommendedName>
        <fullName evidence="1">PFL domain-containing protein</fullName>
    </recommendedName>
</protein>
<dbReference type="Gene3D" id="3.20.70.20">
    <property type="match status" value="1"/>
</dbReference>
<dbReference type="InterPro" id="IPR004184">
    <property type="entry name" value="PFL_dom"/>
</dbReference>
<comment type="caution">
    <text evidence="2">The sequence shown here is derived from an EMBL/GenBank/DDBJ whole genome shotgun (WGS) entry which is preliminary data.</text>
</comment>
<proteinExistence type="predicted"/>
<dbReference type="GO" id="GO:0003824">
    <property type="term" value="F:catalytic activity"/>
    <property type="evidence" value="ECO:0007669"/>
    <property type="project" value="InterPro"/>
</dbReference>
<dbReference type="PROSITE" id="PS51554">
    <property type="entry name" value="PFL"/>
    <property type="match status" value="1"/>
</dbReference>
<feature type="domain" description="PFL" evidence="1">
    <location>
        <begin position="6"/>
        <end position="102"/>
    </location>
</feature>
<reference evidence="2" key="1">
    <citation type="journal article" date="2015" name="Nature">
        <title>Complex archaea that bridge the gap between prokaryotes and eukaryotes.</title>
        <authorList>
            <person name="Spang A."/>
            <person name="Saw J.H."/>
            <person name="Jorgensen S.L."/>
            <person name="Zaremba-Niedzwiedzka K."/>
            <person name="Martijn J."/>
            <person name="Lind A.E."/>
            <person name="van Eijk R."/>
            <person name="Schleper C."/>
            <person name="Guy L."/>
            <person name="Ettema T.J."/>
        </authorList>
    </citation>
    <scope>NUCLEOTIDE SEQUENCE</scope>
</reference>
<sequence>MVQALEREKTLRDRILTIEPTVRVERLRQSYLDTADKVIIDILRIMQETEGEQEAIRQAKVFAAFVREMPINIYSDEPFVGWLFCKPRVQSVDITLFRNIIQ</sequence>
<dbReference type="SUPFAM" id="SSF51998">
    <property type="entry name" value="PFL-like glycyl radical enzymes"/>
    <property type="match status" value="1"/>
</dbReference>
<gene>
    <name evidence="2" type="ORF">LCGC14_0956130</name>
</gene>
<evidence type="ECO:0000259" key="1">
    <source>
        <dbReference type="PROSITE" id="PS51554"/>
    </source>
</evidence>
<dbReference type="AlphaFoldDB" id="A0A0F9RMA4"/>
<accession>A0A0F9RMA4</accession>
<evidence type="ECO:0000313" key="2">
    <source>
        <dbReference type="EMBL" id="KKN18403.1"/>
    </source>
</evidence>
<dbReference type="EMBL" id="LAZR01003431">
    <property type="protein sequence ID" value="KKN18403.1"/>
    <property type="molecule type" value="Genomic_DNA"/>
</dbReference>
<organism evidence="2">
    <name type="scientific">marine sediment metagenome</name>
    <dbReference type="NCBI Taxonomy" id="412755"/>
    <lineage>
        <taxon>unclassified sequences</taxon>
        <taxon>metagenomes</taxon>
        <taxon>ecological metagenomes</taxon>
    </lineage>
</organism>
<name>A0A0F9RMA4_9ZZZZ</name>